<name>A0A0F9H3U2_9ZZZZ</name>
<organism evidence="1">
    <name type="scientific">marine sediment metagenome</name>
    <dbReference type="NCBI Taxonomy" id="412755"/>
    <lineage>
        <taxon>unclassified sequences</taxon>
        <taxon>metagenomes</taxon>
        <taxon>ecological metagenomes</taxon>
    </lineage>
</organism>
<comment type="caution">
    <text evidence="1">The sequence shown here is derived from an EMBL/GenBank/DDBJ whole genome shotgun (WGS) entry which is preliminary data.</text>
</comment>
<dbReference type="AlphaFoldDB" id="A0A0F9H3U2"/>
<accession>A0A0F9H3U2</accession>
<evidence type="ECO:0000313" key="1">
    <source>
        <dbReference type="EMBL" id="KKM05695.1"/>
    </source>
</evidence>
<reference evidence="1" key="1">
    <citation type="journal article" date="2015" name="Nature">
        <title>Complex archaea that bridge the gap between prokaryotes and eukaryotes.</title>
        <authorList>
            <person name="Spang A."/>
            <person name="Saw J.H."/>
            <person name="Jorgensen S.L."/>
            <person name="Zaremba-Niedzwiedzka K."/>
            <person name="Martijn J."/>
            <person name="Lind A.E."/>
            <person name="van Eijk R."/>
            <person name="Schleper C."/>
            <person name="Guy L."/>
            <person name="Ettema T.J."/>
        </authorList>
    </citation>
    <scope>NUCLEOTIDE SEQUENCE</scope>
</reference>
<gene>
    <name evidence="1" type="ORF">LCGC14_1751530</name>
</gene>
<sequence>MVTVSEIEAAQEGITALLNIFETIFRCATKEDWKERYIEQIGDFSAISEFLKDMGYEPSIDESQSQEEQPMTTECLECGDFFVPESENQSECAGCQQQKIEESHDDGNCVENCPVCTEEGPTGA</sequence>
<proteinExistence type="predicted"/>
<protein>
    <submittedName>
        <fullName evidence="1">Uncharacterized protein</fullName>
    </submittedName>
</protein>
<dbReference type="EMBL" id="LAZR01016161">
    <property type="protein sequence ID" value="KKM05695.1"/>
    <property type="molecule type" value="Genomic_DNA"/>
</dbReference>